<sequence length="96" mass="11379">MVFKVFLLPLAKKEINESIDFYESKRKGLGKEFLIHLTSYIKILKVYPHICAIKKLPHYRELPLKKFPFVIIFEISQNEVIVHSVFHTSRNSHKKP</sequence>
<dbReference type="AlphaFoldDB" id="A0A199XQX4"/>
<dbReference type="EMBL" id="JMTM01000035">
    <property type="protein sequence ID" value="OAZ04153.1"/>
    <property type="molecule type" value="Genomic_DNA"/>
</dbReference>
<comment type="caution">
    <text evidence="2">The sequence shown here is derived from an EMBL/GenBank/DDBJ whole genome shotgun (WGS) entry which is preliminary data.</text>
</comment>
<dbReference type="PATRIC" id="fig|29536.5.peg.1208"/>
<reference evidence="2 3" key="1">
    <citation type="submission" date="2016-06" db="EMBL/GenBank/DDBJ databases">
        <title>Draft genome sequence of Flavobacterium succinicans strain DD5b.</title>
        <authorList>
            <person name="Poehlein A."/>
            <person name="Daniel R."/>
            <person name="Simeonova D.D."/>
        </authorList>
    </citation>
    <scope>NUCLEOTIDE SEQUENCE [LARGE SCALE GENOMIC DNA]</scope>
    <source>
        <strain evidence="2 3">DD5b</strain>
    </source>
</reference>
<keyword evidence="3" id="KW-1185">Reference proteome</keyword>
<evidence type="ECO:0000313" key="3">
    <source>
        <dbReference type="Proteomes" id="UP000093807"/>
    </source>
</evidence>
<dbReference type="OrthoDB" id="595476at2"/>
<dbReference type="Gene3D" id="3.30.2310.20">
    <property type="entry name" value="RelE-like"/>
    <property type="match status" value="1"/>
</dbReference>
<evidence type="ECO:0000256" key="1">
    <source>
        <dbReference type="ARBA" id="ARBA00022649"/>
    </source>
</evidence>
<gene>
    <name evidence="2" type="ORF">FLB_11460</name>
</gene>
<protein>
    <recommendedName>
        <fullName evidence="4">Plasmid stabilization system protein ParE</fullName>
    </recommendedName>
</protein>
<dbReference type="Proteomes" id="UP000093807">
    <property type="component" value="Unassembled WGS sequence"/>
</dbReference>
<accession>A0A199XQX4</accession>
<keyword evidence="1" id="KW-1277">Toxin-antitoxin system</keyword>
<evidence type="ECO:0000313" key="2">
    <source>
        <dbReference type="EMBL" id="OAZ04153.1"/>
    </source>
</evidence>
<evidence type="ECO:0008006" key="4">
    <source>
        <dbReference type="Google" id="ProtNLM"/>
    </source>
</evidence>
<dbReference type="InterPro" id="IPR035093">
    <property type="entry name" value="RelE/ParE_toxin_dom_sf"/>
</dbReference>
<name>A0A199XQX4_9FLAO</name>
<organism evidence="2 3">
    <name type="scientific">Flavobacterium succinicans</name>
    <dbReference type="NCBI Taxonomy" id="29536"/>
    <lineage>
        <taxon>Bacteria</taxon>
        <taxon>Pseudomonadati</taxon>
        <taxon>Bacteroidota</taxon>
        <taxon>Flavobacteriia</taxon>
        <taxon>Flavobacteriales</taxon>
        <taxon>Flavobacteriaceae</taxon>
        <taxon>Flavobacterium</taxon>
    </lineage>
</organism>
<dbReference type="RefSeq" id="WP_064714986.1">
    <property type="nucleotide sequence ID" value="NZ_JMTM01000035.1"/>
</dbReference>
<dbReference type="Pfam" id="PF05016">
    <property type="entry name" value="ParE_toxin"/>
    <property type="match status" value="1"/>
</dbReference>
<proteinExistence type="predicted"/>
<dbReference type="InterPro" id="IPR007712">
    <property type="entry name" value="RelE/ParE_toxin"/>
</dbReference>